<accession>A0AAV7TPT6</accession>
<evidence type="ECO:0000313" key="2">
    <source>
        <dbReference type="EMBL" id="KAJ1178623.1"/>
    </source>
</evidence>
<protein>
    <submittedName>
        <fullName evidence="2">Uncharacterized protein</fullName>
    </submittedName>
</protein>
<keyword evidence="3" id="KW-1185">Reference proteome</keyword>
<evidence type="ECO:0000256" key="1">
    <source>
        <dbReference type="SAM" id="MobiDB-lite"/>
    </source>
</evidence>
<comment type="caution">
    <text evidence="2">The sequence shown here is derived from an EMBL/GenBank/DDBJ whole genome shotgun (WGS) entry which is preliminary data.</text>
</comment>
<organism evidence="2 3">
    <name type="scientific">Pleurodeles waltl</name>
    <name type="common">Iberian ribbed newt</name>
    <dbReference type="NCBI Taxonomy" id="8319"/>
    <lineage>
        <taxon>Eukaryota</taxon>
        <taxon>Metazoa</taxon>
        <taxon>Chordata</taxon>
        <taxon>Craniata</taxon>
        <taxon>Vertebrata</taxon>
        <taxon>Euteleostomi</taxon>
        <taxon>Amphibia</taxon>
        <taxon>Batrachia</taxon>
        <taxon>Caudata</taxon>
        <taxon>Salamandroidea</taxon>
        <taxon>Salamandridae</taxon>
        <taxon>Pleurodelinae</taxon>
        <taxon>Pleurodeles</taxon>
    </lineage>
</organism>
<sequence length="111" mass="12305">MRGRSYLRTDSTVATRSGGVDCSPVDVEARPPQTHPCGGRGARRERRRNGEFCEDGGASCLPDGYYTAAEASHKGLAISWAKEALDLRQWKKFLEGVRYLDPDERAAMQVM</sequence>
<gene>
    <name evidence="2" type="ORF">NDU88_003866</name>
</gene>
<proteinExistence type="predicted"/>
<evidence type="ECO:0000313" key="3">
    <source>
        <dbReference type="Proteomes" id="UP001066276"/>
    </source>
</evidence>
<reference evidence="2" key="1">
    <citation type="journal article" date="2022" name="bioRxiv">
        <title>Sequencing and chromosome-scale assembly of the giantPleurodeles waltlgenome.</title>
        <authorList>
            <person name="Brown T."/>
            <person name="Elewa A."/>
            <person name="Iarovenko S."/>
            <person name="Subramanian E."/>
            <person name="Araus A.J."/>
            <person name="Petzold A."/>
            <person name="Susuki M."/>
            <person name="Suzuki K.-i.T."/>
            <person name="Hayashi T."/>
            <person name="Toyoda A."/>
            <person name="Oliveira C."/>
            <person name="Osipova E."/>
            <person name="Leigh N.D."/>
            <person name="Simon A."/>
            <person name="Yun M.H."/>
        </authorList>
    </citation>
    <scope>NUCLEOTIDE SEQUENCE</scope>
    <source>
        <strain evidence="2">20211129_DDA</strain>
        <tissue evidence="2">Liver</tissue>
    </source>
</reference>
<feature type="region of interest" description="Disordered" evidence="1">
    <location>
        <begin position="1"/>
        <end position="48"/>
    </location>
</feature>
<dbReference type="Proteomes" id="UP001066276">
    <property type="component" value="Chromosome 3_2"/>
</dbReference>
<name>A0AAV7TPT6_PLEWA</name>
<dbReference type="AlphaFoldDB" id="A0AAV7TPT6"/>
<dbReference type="EMBL" id="JANPWB010000006">
    <property type="protein sequence ID" value="KAJ1178623.1"/>
    <property type="molecule type" value="Genomic_DNA"/>
</dbReference>